<dbReference type="GO" id="GO:0005886">
    <property type="term" value="C:plasma membrane"/>
    <property type="evidence" value="ECO:0007669"/>
    <property type="project" value="UniProtKB-SubCell"/>
</dbReference>
<comment type="subcellular location">
    <subcellularLocation>
        <location evidence="1">Cell membrane</location>
        <topology evidence="1">Multi-pass membrane protein</topology>
    </subcellularLocation>
</comment>
<keyword evidence="8 9" id="KW-0472">Membrane</keyword>
<comment type="similarity">
    <text evidence="2">Belongs to the outer membrane factor (OMF) (TC 1.B.17) family.</text>
</comment>
<dbReference type="GO" id="GO:0042910">
    <property type="term" value="F:xenobiotic transmembrane transporter activity"/>
    <property type="evidence" value="ECO:0007669"/>
    <property type="project" value="TreeGrafter"/>
</dbReference>
<evidence type="ECO:0000256" key="1">
    <source>
        <dbReference type="ARBA" id="ARBA00004651"/>
    </source>
</evidence>
<feature type="transmembrane region" description="Helical" evidence="9">
    <location>
        <begin position="452"/>
        <end position="472"/>
    </location>
</feature>
<dbReference type="Gene3D" id="3.30.70.1430">
    <property type="entry name" value="Multidrug efflux transporter AcrB pore domain"/>
    <property type="match status" value="2"/>
</dbReference>
<dbReference type="InterPro" id="IPR004763">
    <property type="entry name" value="CusA-like"/>
</dbReference>
<evidence type="ECO:0000313" key="11">
    <source>
        <dbReference type="Proteomes" id="UP001214530"/>
    </source>
</evidence>
<organism evidence="10 11">
    <name type="scientific">Candidatus Pedobacter colombiensis</name>
    <dbReference type="NCBI Taxonomy" id="3121371"/>
    <lineage>
        <taxon>Bacteria</taxon>
        <taxon>Pseudomonadati</taxon>
        <taxon>Bacteroidota</taxon>
        <taxon>Sphingobacteriia</taxon>
        <taxon>Sphingobacteriales</taxon>
        <taxon>Sphingobacteriaceae</taxon>
        <taxon>Pedobacter</taxon>
    </lineage>
</organism>
<evidence type="ECO:0000256" key="7">
    <source>
        <dbReference type="ARBA" id="ARBA00022989"/>
    </source>
</evidence>
<evidence type="ECO:0000256" key="9">
    <source>
        <dbReference type="SAM" id="Phobius"/>
    </source>
</evidence>
<feature type="transmembrane region" description="Helical" evidence="9">
    <location>
        <begin position="975"/>
        <end position="996"/>
    </location>
</feature>
<dbReference type="PANTHER" id="PTHR32063">
    <property type="match status" value="1"/>
</dbReference>
<dbReference type="Gene3D" id="3.30.2090.10">
    <property type="entry name" value="Multidrug efflux transporter AcrB TolC docking domain, DN and DC subdomains"/>
    <property type="match status" value="2"/>
</dbReference>
<feature type="transmembrane region" description="Helical" evidence="9">
    <location>
        <begin position="1008"/>
        <end position="1034"/>
    </location>
</feature>
<dbReference type="Pfam" id="PF00873">
    <property type="entry name" value="ACR_tran"/>
    <property type="match status" value="1"/>
</dbReference>
<keyword evidence="4" id="KW-0813">Transport</keyword>
<dbReference type="InterPro" id="IPR027463">
    <property type="entry name" value="AcrB_DN_DC_subdom"/>
</dbReference>
<feature type="transmembrane region" description="Helical" evidence="9">
    <location>
        <begin position="878"/>
        <end position="897"/>
    </location>
</feature>
<feature type="transmembrane region" description="Helical" evidence="9">
    <location>
        <begin position="928"/>
        <end position="954"/>
    </location>
</feature>
<evidence type="ECO:0000313" key="10">
    <source>
        <dbReference type="EMBL" id="WEK17799.1"/>
    </source>
</evidence>
<feature type="transmembrane region" description="Helical" evidence="9">
    <location>
        <begin position="484"/>
        <end position="507"/>
    </location>
</feature>
<dbReference type="Gene3D" id="1.20.1600.10">
    <property type="entry name" value="Outer membrane efflux proteins (OEP)"/>
    <property type="match status" value="1"/>
</dbReference>
<keyword evidence="5" id="KW-1003">Cell membrane</keyword>
<dbReference type="Gene3D" id="3.30.70.1320">
    <property type="entry name" value="Multidrug efflux transporter AcrB pore domain like"/>
    <property type="match status" value="1"/>
</dbReference>
<dbReference type="InterPro" id="IPR003423">
    <property type="entry name" value="OMP_efflux"/>
</dbReference>
<evidence type="ECO:0000256" key="2">
    <source>
        <dbReference type="ARBA" id="ARBA00007613"/>
    </source>
</evidence>
<dbReference type="SUPFAM" id="SSF82866">
    <property type="entry name" value="Multidrug efflux transporter AcrB transmembrane domain"/>
    <property type="match status" value="2"/>
</dbReference>
<dbReference type="GO" id="GO:0015562">
    <property type="term" value="F:efflux transmembrane transporter activity"/>
    <property type="evidence" value="ECO:0007669"/>
    <property type="project" value="InterPro"/>
</dbReference>
<dbReference type="InterPro" id="IPR001036">
    <property type="entry name" value="Acrflvin-R"/>
</dbReference>
<feature type="transmembrane region" description="Helical" evidence="9">
    <location>
        <begin position="368"/>
        <end position="388"/>
    </location>
</feature>
<feature type="transmembrane region" description="Helical" evidence="9">
    <location>
        <begin position="904"/>
        <end position="922"/>
    </location>
</feature>
<feature type="transmembrane region" description="Helical" evidence="9">
    <location>
        <begin position="1046"/>
        <end position="1064"/>
    </location>
</feature>
<proteinExistence type="inferred from homology"/>
<evidence type="ECO:0000256" key="6">
    <source>
        <dbReference type="ARBA" id="ARBA00022692"/>
    </source>
</evidence>
<dbReference type="Proteomes" id="UP001214530">
    <property type="component" value="Chromosome"/>
</dbReference>
<keyword evidence="6 9" id="KW-0812">Transmembrane</keyword>
<dbReference type="SUPFAM" id="SSF56954">
    <property type="entry name" value="Outer membrane efflux proteins (OEP)"/>
    <property type="match status" value="1"/>
</dbReference>
<sequence>MLNNIIAFSVRNKLIIALFMLALIGYGSYEVTKLPIDAVPDITDNQVQVITIAPSFGATDIERLVTYPIEQANSNISGLKEIRSFSRFGLSLVTIVFDDATDIYWARQQVSERLQQVQSQIPPGIGVPELGPVSTGLGEIYQYVVKPKPGYAGKYNETDLRTIQDWIVRRQLLGVKGIAEVSSFGGKLKHYSIEVNPNELSSHGISITDVFNALEKNNQNTGGAYIEKGPTVLYIRSQGLFKSTNDIENTLIKTTAGGSPLFIKDIATVKTGYATRYGAMCYNDEGEVAGAVVMMLKGANSSEVIKNVKDRILQIQKTLPEGVIIEPFLDRTKMVNNAIGTVSQNLLEGALIVVFVLVLFLGNFRAGILVASVIPLAMLFAIIMMNLFGVSGNLMSLGALDFGLIVDGAVIIVEAVMHRLSHGKHSKANDRLSQQEMDMEVNGSASKMMNSAVFGQIIILVVYLPIFTLQGIEGKMFKPMAQTVAFALLGAFILSLTYIPMMSAVFLSKKTKHVPNISDRILASIERNYQAALGYIMNFPKMVMLGVGSLFILSIFLLTNLGGEFIPALEEGDFAVDTRVLPGSSITTTIVNTQKAAKILKNQFPEVEKVVTKIGSGEVPTDPMPMEASDMMVILKPKKEWTSAKTFNELSEKMGKALQDVPGITAGFQFPVQMRFNELMTGARQDVVCKIFGEDLDTLSHYANQLGKIINTVDGAKNLYVETVVGMPQIIIDYNRNALAQYDLNIEDVNKIVNTALAGQSTGLLFEGEKRFEVVVRISGSEKRDLKDIQNLLIPTPKGNQIALYQLADVQIKDGPNQIQREDAKRRIVVGFNVRGRDVQTIVKELQQKVNQQMKLPAGYYVSYGGAFENLNAAKNRLMIAVPVSLLLIFLLLYFAFNSLKQGLLIYSAIPLSAIGGILFLAMRGMPFSISAGVGFIALFGVAVLNGIVLISEFNQLKQEGVKDLKRIVLMGTKVRLRPVLMTAFVASLGFLPMALSNGAGAEVQRPLATVVIGGLLIATFLTLFVLPILYIMFETGFKTAIKKPAITGATLLLLMGMTSITHAQTPITLQAAIDTAVKNNLTVKNEKLKAQYRQTLISTSANIPQANVFAEGGQINSSYTDTKFGISQSFSFPTVYARQNKLLHEDWKSSVLAVALGTASLKKEVSQVFYMMVYLQQKKNLLLQADSLYTAFYKKAELRLLKGESNILEKTSAETLLAQIELQLRQVEADEEISQLQFQVLLNSTSTFKPVAEIKPIAVHELNRFDPGAHPEIKVVLQEQQIAKAAIAVEKSKLLPELSLGYNNGSIRGIGADEKFYTASNRFSSVQLGLGIPIFAGYLKGKINSARINMELAESNYELSLQKLSGTYQSTLAQYRKYRGTVEYFEAKSLKNADLIAKTATQQLNSGNINYLEWVQLINQATAVKSDYLEAVKNLNETLILLNYLTHP</sequence>
<dbReference type="Gene3D" id="1.20.1640.10">
    <property type="entry name" value="Multidrug efflux transporter AcrB transmembrane domain"/>
    <property type="match status" value="2"/>
</dbReference>
<dbReference type="SUPFAM" id="SSF82714">
    <property type="entry name" value="Multidrug efflux transporter AcrB TolC docking domain, DN and DC subdomains"/>
    <property type="match status" value="2"/>
</dbReference>
<name>A0AAJ5W4A1_9SPHI</name>
<gene>
    <name evidence="10" type="ORF">P0Y49_13425</name>
</gene>
<evidence type="ECO:0000256" key="8">
    <source>
        <dbReference type="ARBA" id="ARBA00023136"/>
    </source>
</evidence>
<evidence type="ECO:0000256" key="3">
    <source>
        <dbReference type="ARBA" id="ARBA00010942"/>
    </source>
</evidence>
<evidence type="ECO:0000256" key="5">
    <source>
        <dbReference type="ARBA" id="ARBA00022475"/>
    </source>
</evidence>
<dbReference type="NCBIfam" id="TIGR00914">
    <property type="entry name" value="2A0601"/>
    <property type="match status" value="1"/>
</dbReference>
<dbReference type="PRINTS" id="PR00702">
    <property type="entry name" value="ACRIFLAVINRP"/>
</dbReference>
<dbReference type="SUPFAM" id="SSF82693">
    <property type="entry name" value="Multidrug efflux transporter AcrB pore domain, PN1, PN2, PC1 and PC2 subdomains"/>
    <property type="match status" value="3"/>
</dbReference>
<feature type="transmembrane region" description="Helical" evidence="9">
    <location>
        <begin position="342"/>
        <end position="361"/>
    </location>
</feature>
<protein>
    <submittedName>
        <fullName evidence="10">CusA/CzcA family heavy metal efflux RND transporter</fullName>
    </submittedName>
</protein>
<dbReference type="GO" id="GO:0008324">
    <property type="term" value="F:monoatomic cation transmembrane transporter activity"/>
    <property type="evidence" value="ECO:0007669"/>
    <property type="project" value="InterPro"/>
</dbReference>
<dbReference type="PANTHER" id="PTHR32063:SF24">
    <property type="entry name" value="CATION EFFLUX SYSTEM (ACRB_ACRD_ACRF FAMILY)"/>
    <property type="match status" value="1"/>
</dbReference>
<feature type="transmembrane region" description="Helical" evidence="9">
    <location>
        <begin position="12"/>
        <end position="29"/>
    </location>
</feature>
<dbReference type="EMBL" id="CP119313">
    <property type="protein sequence ID" value="WEK17799.1"/>
    <property type="molecule type" value="Genomic_DNA"/>
</dbReference>
<accession>A0AAJ5W4A1</accession>
<comment type="similarity">
    <text evidence="3">Belongs to the resistance-nodulation-cell division (RND) (TC 2.A.6) family.</text>
</comment>
<reference evidence="10" key="1">
    <citation type="submission" date="2023-03" db="EMBL/GenBank/DDBJ databases">
        <title>Andean soil-derived lignocellulolytic bacterial consortium as a source of novel taxa and putative plastic-active enzymes.</title>
        <authorList>
            <person name="Diaz-Garcia L."/>
            <person name="Chuvochina M."/>
            <person name="Feuerriegel G."/>
            <person name="Bunk B."/>
            <person name="Sproer C."/>
            <person name="Streit W.R."/>
            <person name="Rodriguez L.M."/>
            <person name="Overmann J."/>
            <person name="Jimenez D.J."/>
        </authorList>
    </citation>
    <scope>NUCLEOTIDE SEQUENCE</scope>
    <source>
        <strain evidence="10">MAG 3858</strain>
    </source>
</reference>
<evidence type="ECO:0000256" key="4">
    <source>
        <dbReference type="ARBA" id="ARBA00022448"/>
    </source>
</evidence>
<feature type="transmembrane region" description="Helical" evidence="9">
    <location>
        <begin position="394"/>
        <end position="417"/>
    </location>
</feature>
<keyword evidence="7 9" id="KW-1133">Transmembrane helix</keyword>
<dbReference type="Pfam" id="PF02321">
    <property type="entry name" value="OEP"/>
    <property type="match status" value="1"/>
</dbReference>
<feature type="transmembrane region" description="Helical" evidence="9">
    <location>
        <begin position="542"/>
        <end position="561"/>
    </location>
</feature>
<dbReference type="Gene3D" id="3.30.70.1440">
    <property type="entry name" value="Multidrug efflux transporter AcrB pore domain"/>
    <property type="match status" value="1"/>
</dbReference>